<protein>
    <submittedName>
        <fullName evidence="1">Uncharacterized protein</fullName>
    </submittedName>
</protein>
<accession>A0ABU5QRI4</accession>
<dbReference type="EMBL" id="JAYFUL010000031">
    <property type="protein sequence ID" value="MEA5259475.1"/>
    <property type="molecule type" value="Genomic_DNA"/>
</dbReference>
<gene>
    <name evidence="1" type="ORF">VB264_16870</name>
</gene>
<evidence type="ECO:0000313" key="2">
    <source>
        <dbReference type="Proteomes" id="UP001304671"/>
    </source>
</evidence>
<reference evidence="1 2" key="1">
    <citation type="submission" date="2023-12" db="EMBL/GenBank/DDBJ databases">
        <title>Novel species of the genus Arcicella isolated from rivers.</title>
        <authorList>
            <person name="Lu H."/>
        </authorList>
    </citation>
    <scope>NUCLEOTIDE SEQUENCE [LARGE SCALE GENOMIC DNA]</scope>
    <source>
        <strain evidence="1 2">LMG 21963</strain>
    </source>
</reference>
<evidence type="ECO:0000313" key="1">
    <source>
        <dbReference type="EMBL" id="MEA5259475.1"/>
    </source>
</evidence>
<sequence>MMKTAIITATEGGFPKWYKNDGFAKDLKVADWLFTYCGWKLLDGYPQLVVCIEVIDWKEGDKYFPSNNTELFILGDRMILN</sequence>
<comment type="caution">
    <text evidence="1">The sequence shown here is derived from an EMBL/GenBank/DDBJ whole genome shotgun (WGS) entry which is preliminary data.</text>
</comment>
<keyword evidence="2" id="KW-1185">Reference proteome</keyword>
<dbReference type="Proteomes" id="UP001304671">
    <property type="component" value="Unassembled WGS sequence"/>
</dbReference>
<organism evidence="1 2">
    <name type="scientific">Arcicella aquatica</name>
    <dbReference type="NCBI Taxonomy" id="217141"/>
    <lineage>
        <taxon>Bacteria</taxon>
        <taxon>Pseudomonadati</taxon>
        <taxon>Bacteroidota</taxon>
        <taxon>Cytophagia</taxon>
        <taxon>Cytophagales</taxon>
        <taxon>Flectobacillaceae</taxon>
        <taxon>Arcicella</taxon>
    </lineage>
</organism>
<proteinExistence type="predicted"/>
<dbReference type="RefSeq" id="WP_323251126.1">
    <property type="nucleotide sequence ID" value="NZ_JAYFUL010000031.1"/>
</dbReference>
<name>A0ABU5QRI4_9BACT</name>